<dbReference type="Proteomes" id="UP000236161">
    <property type="component" value="Unassembled WGS sequence"/>
</dbReference>
<evidence type="ECO:0000256" key="1">
    <source>
        <dbReference type="SAM" id="Coils"/>
    </source>
</evidence>
<accession>A0A2I0ALT3</accession>
<feature type="coiled-coil region" evidence="1">
    <location>
        <begin position="151"/>
        <end position="194"/>
    </location>
</feature>
<protein>
    <submittedName>
        <fullName evidence="3">Uncharacterized protein</fullName>
    </submittedName>
</protein>
<evidence type="ECO:0000313" key="4">
    <source>
        <dbReference type="Proteomes" id="UP000236161"/>
    </source>
</evidence>
<evidence type="ECO:0000256" key="2">
    <source>
        <dbReference type="SAM" id="MobiDB-lite"/>
    </source>
</evidence>
<name>A0A2I0ALT3_9ASPA</name>
<dbReference type="AlphaFoldDB" id="A0A2I0ALT3"/>
<feature type="region of interest" description="Disordered" evidence="2">
    <location>
        <begin position="88"/>
        <end position="118"/>
    </location>
</feature>
<gene>
    <name evidence="3" type="ORF">AXF42_Ash015286</name>
</gene>
<dbReference type="EMBL" id="KZ451971">
    <property type="protein sequence ID" value="PKA56513.1"/>
    <property type="molecule type" value="Genomic_DNA"/>
</dbReference>
<sequence length="240" mass="26902">MQRTTCASLKMTCGFIRASQSSNWVGSDFGRLGTKGCPMTSAGYRTGPVPVRFHRFQRRRDGRYLERRRGEQKGEDDLAYIDDVQVSDDPEEQCEGHEDSTGSGAEGSGDGVRDVLSRGVPEGRFDSVTRLGAQAANTLEVVRCQVEQLTKGAMAQERKAKENELRLLESERQRRLAEKHLRSAMRDLDEAEHERVHPFEKPLVPVSVLQDVGGEDGVNVRLRFEPEGGHPAYRSRNDED</sequence>
<organism evidence="3 4">
    <name type="scientific">Apostasia shenzhenica</name>
    <dbReference type="NCBI Taxonomy" id="1088818"/>
    <lineage>
        <taxon>Eukaryota</taxon>
        <taxon>Viridiplantae</taxon>
        <taxon>Streptophyta</taxon>
        <taxon>Embryophyta</taxon>
        <taxon>Tracheophyta</taxon>
        <taxon>Spermatophyta</taxon>
        <taxon>Magnoliopsida</taxon>
        <taxon>Liliopsida</taxon>
        <taxon>Asparagales</taxon>
        <taxon>Orchidaceae</taxon>
        <taxon>Apostasioideae</taxon>
        <taxon>Apostasia</taxon>
    </lineage>
</organism>
<evidence type="ECO:0000313" key="3">
    <source>
        <dbReference type="EMBL" id="PKA56513.1"/>
    </source>
</evidence>
<proteinExistence type="predicted"/>
<keyword evidence="4" id="KW-1185">Reference proteome</keyword>
<reference evidence="3 4" key="1">
    <citation type="journal article" date="2017" name="Nature">
        <title>The Apostasia genome and the evolution of orchids.</title>
        <authorList>
            <person name="Zhang G.Q."/>
            <person name="Liu K.W."/>
            <person name="Li Z."/>
            <person name="Lohaus R."/>
            <person name="Hsiao Y.Y."/>
            <person name="Niu S.C."/>
            <person name="Wang J.Y."/>
            <person name="Lin Y.C."/>
            <person name="Xu Q."/>
            <person name="Chen L.J."/>
            <person name="Yoshida K."/>
            <person name="Fujiwara S."/>
            <person name="Wang Z.W."/>
            <person name="Zhang Y.Q."/>
            <person name="Mitsuda N."/>
            <person name="Wang M."/>
            <person name="Liu G.H."/>
            <person name="Pecoraro L."/>
            <person name="Huang H.X."/>
            <person name="Xiao X.J."/>
            <person name="Lin M."/>
            <person name="Wu X.Y."/>
            <person name="Wu W.L."/>
            <person name="Chen Y.Y."/>
            <person name="Chang S.B."/>
            <person name="Sakamoto S."/>
            <person name="Ohme-Takagi M."/>
            <person name="Yagi M."/>
            <person name="Zeng S.J."/>
            <person name="Shen C.Y."/>
            <person name="Yeh C.M."/>
            <person name="Luo Y.B."/>
            <person name="Tsai W.C."/>
            <person name="Van de Peer Y."/>
            <person name="Liu Z.J."/>
        </authorList>
    </citation>
    <scope>NUCLEOTIDE SEQUENCE [LARGE SCALE GENOMIC DNA]</scope>
    <source>
        <strain evidence="4">cv. Shenzhen</strain>
        <tissue evidence="3">Stem</tissue>
    </source>
</reference>
<keyword evidence="1" id="KW-0175">Coiled coil</keyword>